<dbReference type="NCBIfam" id="TIGR00651">
    <property type="entry name" value="pta"/>
    <property type="match status" value="1"/>
</dbReference>
<comment type="function">
    <text evidence="12 13">Involved in acetate metabolism.</text>
</comment>
<feature type="domain" description="Phosphate acetyl/butaryl transferase" evidence="14">
    <location>
        <begin position="364"/>
        <end position="681"/>
    </location>
</feature>
<evidence type="ECO:0000256" key="11">
    <source>
        <dbReference type="ARBA" id="ARBA00031108"/>
    </source>
</evidence>
<dbReference type="InterPro" id="IPR010766">
    <property type="entry name" value="DRTGG"/>
</dbReference>
<dbReference type="InterPro" id="IPR050500">
    <property type="entry name" value="Phos_Acetyltrans/Butyryltrans"/>
</dbReference>
<dbReference type="PANTHER" id="PTHR43356:SF3">
    <property type="entry name" value="PHOSPHATE ACETYLTRANSFERASE"/>
    <property type="match status" value="1"/>
</dbReference>
<dbReference type="NCBIfam" id="NF004167">
    <property type="entry name" value="PRK05632.1"/>
    <property type="match status" value="1"/>
</dbReference>
<dbReference type="Gene3D" id="3.40.1390.20">
    <property type="entry name" value="HprK N-terminal domain-like"/>
    <property type="match status" value="1"/>
</dbReference>
<evidence type="ECO:0000256" key="5">
    <source>
        <dbReference type="ARBA" id="ARBA00009786"/>
    </source>
</evidence>
<dbReference type="UniPathway" id="UPA00340">
    <property type="reaction ID" value="UER00459"/>
</dbReference>
<dbReference type="AlphaFoldDB" id="A0A542YTH7"/>
<comment type="caution">
    <text evidence="16">The sequence shown here is derived from an EMBL/GenBank/DDBJ whole genome shotgun (WGS) entry which is preliminary data.</text>
</comment>
<dbReference type="GO" id="GO:0008959">
    <property type="term" value="F:phosphate acetyltransferase activity"/>
    <property type="evidence" value="ECO:0007669"/>
    <property type="project" value="UniProtKB-EC"/>
</dbReference>
<comment type="similarity">
    <text evidence="5 13">In the N-terminal section; belongs to the CobB/CobQ family.</text>
</comment>
<keyword evidence="8 13" id="KW-0963">Cytoplasm</keyword>
<evidence type="ECO:0000256" key="13">
    <source>
        <dbReference type="PIRNR" id="PIRNR006107"/>
    </source>
</evidence>
<dbReference type="RefSeq" id="WP_211350603.1">
    <property type="nucleotide sequence ID" value="NZ_BAAAIK010000010.1"/>
</dbReference>
<evidence type="ECO:0000256" key="6">
    <source>
        <dbReference type="ARBA" id="ARBA00012707"/>
    </source>
</evidence>
<dbReference type="InterPro" id="IPR016475">
    <property type="entry name" value="P-Actrans_bac"/>
</dbReference>
<sequence length="688" mass="72116">MTTSLYLASAESRSGKSAVALGILAQLTRLGGRVGVFRPIVRADVTDPLLDLLLPHASSPLGVSEAVGTTYERVHAGADAAVGLVVDRFHAYAEAHDTVLVVGSDFTDIPGPTEFSVNASIAANIGAPMLLVIPGIERSPSEVVTAAGLTAHEARLRHARVLAVIANRVAAEDVDEVRAGLAEQFGDEETFVLPTDPVLAAPTVRDLMGATDGTLLLGEDHLLDREARSLIVAGMTMPNVLERLTEGAVVICPSDREEVLIAALQAHAASTFPTLAGVILNGGFELSPQVKRLVDGLGVHLPVVTTAGGTFVTAAACHNARPRIGSGSLRKKEAAVGAVEAHLDVASLLPQAAEHASGVVTPLMFEHQLTEWARDADAHIVLPEGGEERIMRAAEILLGRGVARLTLLGKEEEIRSRAASLGIRIEDVQVLDPTTDERRERFARRYAELRAHKGMTVELARDTMTDPAYFGTLMVLDDEADGMVSGSITTTAHTIRPALEVIRTVEGVSVVSSVFFMCLADQVLVYGDCAVNPDPTAEQLADIAVSSAATAAQFGVEPRVAMLSYSTGGSGSGADVEKVRAATDLVRQRAPELSVEGPIQYDAAVDAAVAATKLKGSLVAGRATVLVFPDLNTGNNTYKAVQRSAQAVAVGPVLQGLNKPVNDLSRGATVRDIVNTVAITAIQAKGAR</sequence>
<comment type="catalytic activity">
    <reaction evidence="1 13">
        <text>acetyl-CoA + phosphate = acetyl phosphate + CoA</text>
        <dbReference type="Rhea" id="RHEA:19521"/>
        <dbReference type="ChEBI" id="CHEBI:22191"/>
        <dbReference type="ChEBI" id="CHEBI:43474"/>
        <dbReference type="ChEBI" id="CHEBI:57287"/>
        <dbReference type="ChEBI" id="CHEBI:57288"/>
        <dbReference type="EC" id="2.3.1.8"/>
    </reaction>
</comment>
<dbReference type="SUPFAM" id="SSF53659">
    <property type="entry name" value="Isocitrate/Isopropylmalate dehydrogenase-like"/>
    <property type="match status" value="1"/>
</dbReference>
<dbReference type="Gene3D" id="3.40.50.10750">
    <property type="entry name" value="Isocitrate/Isopropylmalate dehydrogenase-like"/>
    <property type="match status" value="1"/>
</dbReference>
<dbReference type="EC" id="2.3.1.8" evidence="6 13"/>
<evidence type="ECO:0000256" key="4">
    <source>
        <dbReference type="ARBA" id="ARBA00008756"/>
    </source>
</evidence>
<comment type="pathway">
    <text evidence="3 13">Metabolic intermediate biosynthesis; acetyl-CoA biosynthesis; acetyl-CoA from acetate: step 2/2.</text>
</comment>
<comment type="similarity">
    <text evidence="4 13">In the C-terminal section; belongs to the phosphate acetyltransferase and butyryltransferase family.</text>
</comment>
<evidence type="ECO:0000256" key="8">
    <source>
        <dbReference type="ARBA" id="ARBA00022490"/>
    </source>
</evidence>
<dbReference type="InterPro" id="IPR004614">
    <property type="entry name" value="P_AcTrfase"/>
</dbReference>
<dbReference type="Pfam" id="PF07085">
    <property type="entry name" value="DRTGG"/>
    <property type="match status" value="1"/>
</dbReference>
<comment type="subcellular location">
    <subcellularLocation>
        <location evidence="2 13">Cytoplasm</location>
    </subcellularLocation>
</comment>
<dbReference type="InterPro" id="IPR027417">
    <property type="entry name" value="P-loop_NTPase"/>
</dbReference>
<reference evidence="16 17" key="1">
    <citation type="submission" date="2019-06" db="EMBL/GenBank/DDBJ databases">
        <title>Sequencing the genomes of 1000 actinobacteria strains.</title>
        <authorList>
            <person name="Klenk H.-P."/>
        </authorList>
    </citation>
    <scope>NUCLEOTIDE SEQUENCE [LARGE SCALE GENOMIC DNA]</scope>
    <source>
        <strain evidence="16 17">DSM 12335</strain>
    </source>
</reference>
<dbReference type="GO" id="GO:0005737">
    <property type="term" value="C:cytoplasm"/>
    <property type="evidence" value="ECO:0007669"/>
    <property type="project" value="UniProtKB-SubCell"/>
</dbReference>
<dbReference type="Proteomes" id="UP000319516">
    <property type="component" value="Unassembled WGS sequence"/>
</dbReference>
<keyword evidence="17" id="KW-1185">Reference proteome</keyword>
<dbReference type="InterPro" id="IPR028979">
    <property type="entry name" value="Ser_kin/Pase_Hpr-like_N_sf"/>
</dbReference>
<keyword evidence="10 13" id="KW-0012">Acyltransferase</keyword>
<dbReference type="SUPFAM" id="SSF75138">
    <property type="entry name" value="HprK N-terminal domain-like"/>
    <property type="match status" value="1"/>
</dbReference>
<evidence type="ECO:0000256" key="3">
    <source>
        <dbReference type="ARBA" id="ARBA00004989"/>
    </source>
</evidence>
<dbReference type="Gene3D" id="3.40.50.300">
    <property type="entry name" value="P-loop containing nucleotide triphosphate hydrolases"/>
    <property type="match status" value="1"/>
</dbReference>
<evidence type="ECO:0000256" key="9">
    <source>
        <dbReference type="ARBA" id="ARBA00022679"/>
    </source>
</evidence>
<dbReference type="NCBIfam" id="NF007233">
    <property type="entry name" value="PRK09653.1"/>
    <property type="match status" value="1"/>
</dbReference>
<evidence type="ECO:0000259" key="15">
    <source>
        <dbReference type="Pfam" id="PF07085"/>
    </source>
</evidence>
<dbReference type="InterPro" id="IPR002505">
    <property type="entry name" value="PTA_PTB"/>
</dbReference>
<comment type="domain">
    <text evidence="13">The N-terminal region seems to be important for proper quaternary structure. The C-terminal region contains the substrate-binding site.</text>
</comment>
<name>A0A542YTH7_9MICO</name>
<feature type="domain" description="DRTGG" evidence="15">
    <location>
        <begin position="206"/>
        <end position="318"/>
    </location>
</feature>
<dbReference type="InterPro" id="IPR042113">
    <property type="entry name" value="P_AcTrfase_dom1"/>
</dbReference>
<evidence type="ECO:0000313" key="16">
    <source>
        <dbReference type="EMBL" id="TQL51357.1"/>
    </source>
</evidence>
<dbReference type="EMBL" id="VFOP01000001">
    <property type="protein sequence ID" value="TQL51357.1"/>
    <property type="molecule type" value="Genomic_DNA"/>
</dbReference>
<dbReference type="PANTHER" id="PTHR43356">
    <property type="entry name" value="PHOSPHATE ACETYLTRANSFERASE"/>
    <property type="match status" value="1"/>
</dbReference>
<evidence type="ECO:0000256" key="2">
    <source>
        <dbReference type="ARBA" id="ARBA00004496"/>
    </source>
</evidence>
<evidence type="ECO:0000259" key="14">
    <source>
        <dbReference type="Pfam" id="PF01515"/>
    </source>
</evidence>
<dbReference type="Pfam" id="PF13500">
    <property type="entry name" value="AAA_26"/>
    <property type="match status" value="1"/>
</dbReference>
<evidence type="ECO:0000256" key="10">
    <source>
        <dbReference type="ARBA" id="ARBA00023315"/>
    </source>
</evidence>
<dbReference type="Pfam" id="PF01515">
    <property type="entry name" value="PTA_PTB"/>
    <property type="match status" value="1"/>
</dbReference>
<dbReference type="SUPFAM" id="SSF52540">
    <property type="entry name" value="P-loop containing nucleoside triphosphate hydrolases"/>
    <property type="match status" value="1"/>
</dbReference>
<accession>A0A542YTH7</accession>
<dbReference type="Gene3D" id="3.40.50.10950">
    <property type="match status" value="1"/>
</dbReference>
<gene>
    <name evidence="16" type="ORF">FB467_2500</name>
</gene>
<dbReference type="InterPro" id="IPR042112">
    <property type="entry name" value="P_AcTrfase_dom2"/>
</dbReference>
<organism evidence="16 17">
    <name type="scientific">Ornithinicoccus hortensis</name>
    <dbReference type="NCBI Taxonomy" id="82346"/>
    <lineage>
        <taxon>Bacteria</taxon>
        <taxon>Bacillati</taxon>
        <taxon>Actinomycetota</taxon>
        <taxon>Actinomycetes</taxon>
        <taxon>Micrococcales</taxon>
        <taxon>Intrasporangiaceae</taxon>
        <taxon>Ornithinicoccus</taxon>
    </lineage>
</organism>
<evidence type="ECO:0000256" key="12">
    <source>
        <dbReference type="ARBA" id="ARBA00049955"/>
    </source>
</evidence>
<dbReference type="GO" id="GO:0006085">
    <property type="term" value="P:acetyl-CoA biosynthetic process"/>
    <property type="evidence" value="ECO:0007669"/>
    <property type="project" value="UniProtKB-UniPathway"/>
</dbReference>
<dbReference type="FunFam" id="3.40.50.10750:FF:000001">
    <property type="entry name" value="Phosphate acetyltransferase"/>
    <property type="match status" value="1"/>
</dbReference>
<evidence type="ECO:0000256" key="1">
    <source>
        <dbReference type="ARBA" id="ARBA00000705"/>
    </source>
</evidence>
<proteinExistence type="inferred from homology"/>
<dbReference type="PIRSF" id="PIRSF006107">
    <property type="entry name" value="PhpActrans_proteobac"/>
    <property type="match status" value="1"/>
</dbReference>
<protein>
    <recommendedName>
        <fullName evidence="7 13">Phosphate acetyltransferase</fullName>
        <ecNumber evidence="6 13">2.3.1.8</ecNumber>
    </recommendedName>
    <alternativeName>
        <fullName evidence="11 13">Phosphotransacetylase</fullName>
    </alternativeName>
</protein>
<evidence type="ECO:0000256" key="7">
    <source>
        <dbReference type="ARBA" id="ARBA00021528"/>
    </source>
</evidence>
<evidence type="ECO:0000313" key="17">
    <source>
        <dbReference type="Proteomes" id="UP000319516"/>
    </source>
</evidence>
<keyword evidence="9 13" id="KW-0808">Transferase</keyword>